<keyword evidence="9" id="KW-0732">Signal</keyword>
<dbReference type="InterPro" id="IPR003661">
    <property type="entry name" value="HisK_dim/P_dom"/>
</dbReference>
<evidence type="ECO:0000256" key="9">
    <source>
        <dbReference type="SAM" id="SignalP"/>
    </source>
</evidence>
<keyword evidence="8" id="KW-1133">Transmembrane helix</keyword>
<dbReference type="FunFam" id="3.30.565.10:FF:000006">
    <property type="entry name" value="Sensor histidine kinase WalK"/>
    <property type="match status" value="1"/>
</dbReference>
<evidence type="ECO:0000259" key="11">
    <source>
        <dbReference type="PROSITE" id="PS50885"/>
    </source>
</evidence>
<feature type="domain" description="HAMP" evidence="11">
    <location>
        <begin position="199"/>
        <end position="251"/>
    </location>
</feature>
<evidence type="ECO:0000256" key="5">
    <source>
        <dbReference type="ARBA" id="ARBA00022679"/>
    </source>
</evidence>
<dbReference type="Pfam" id="PF02518">
    <property type="entry name" value="HATPase_c"/>
    <property type="match status" value="1"/>
</dbReference>
<evidence type="ECO:0000256" key="3">
    <source>
        <dbReference type="ARBA" id="ARBA00012438"/>
    </source>
</evidence>
<accession>A0A4P2PVI3</accession>
<keyword evidence="4" id="KW-0597">Phosphoprotein</keyword>
<dbReference type="CDD" id="cd06225">
    <property type="entry name" value="HAMP"/>
    <property type="match status" value="1"/>
</dbReference>
<feature type="domain" description="Histidine kinase" evidence="10">
    <location>
        <begin position="259"/>
        <end position="475"/>
    </location>
</feature>
<keyword evidence="8" id="KW-0472">Membrane</keyword>
<dbReference type="GO" id="GO:0000155">
    <property type="term" value="F:phosphorelay sensor kinase activity"/>
    <property type="evidence" value="ECO:0007669"/>
    <property type="project" value="InterPro"/>
</dbReference>
<keyword evidence="5 12" id="KW-0808">Transferase</keyword>
<dbReference type="RefSeq" id="WP_129346133.1">
    <property type="nucleotide sequence ID" value="NZ_CP012670.1"/>
</dbReference>
<dbReference type="InterPro" id="IPR003594">
    <property type="entry name" value="HATPase_dom"/>
</dbReference>
<organism evidence="12 13">
    <name type="scientific">Sorangium cellulosum</name>
    <name type="common">Polyangium cellulosum</name>
    <dbReference type="NCBI Taxonomy" id="56"/>
    <lineage>
        <taxon>Bacteria</taxon>
        <taxon>Pseudomonadati</taxon>
        <taxon>Myxococcota</taxon>
        <taxon>Polyangia</taxon>
        <taxon>Polyangiales</taxon>
        <taxon>Polyangiaceae</taxon>
        <taxon>Sorangium</taxon>
    </lineage>
</organism>
<dbReference type="InterPro" id="IPR003660">
    <property type="entry name" value="HAMP_dom"/>
</dbReference>
<evidence type="ECO:0000256" key="1">
    <source>
        <dbReference type="ARBA" id="ARBA00000085"/>
    </source>
</evidence>
<dbReference type="CDD" id="cd00075">
    <property type="entry name" value="HATPase"/>
    <property type="match status" value="1"/>
</dbReference>
<dbReference type="InterPro" id="IPR004358">
    <property type="entry name" value="Sig_transdc_His_kin-like_C"/>
</dbReference>
<dbReference type="Proteomes" id="UP000295781">
    <property type="component" value="Chromosome"/>
</dbReference>
<dbReference type="PROSITE" id="PS50885">
    <property type="entry name" value="HAMP"/>
    <property type="match status" value="1"/>
</dbReference>
<keyword evidence="8" id="KW-0812">Transmembrane</keyword>
<dbReference type="Pfam" id="PF00512">
    <property type="entry name" value="HisKA"/>
    <property type="match status" value="1"/>
</dbReference>
<evidence type="ECO:0000256" key="2">
    <source>
        <dbReference type="ARBA" id="ARBA00004370"/>
    </source>
</evidence>
<dbReference type="InterPro" id="IPR036097">
    <property type="entry name" value="HisK_dim/P_sf"/>
</dbReference>
<dbReference type="CDD" id="cd00082">
    <property type="entry name" value="HisKA"/>
    <property type="match status" value="1"/>
</dbReference>
<keyword evidence="7" id="KW-0902">Two-component regulatory system</keyword>
<dbReference type="InterPro" id="IPR036890">
    <property type="entry name" value="HATPase_C_sf"/>
</dbReference>
<feature type="transmembrane region" description="Helical" evidence="8">
    <location>
        <begin position="177"/>
        <end position="195"/>
    </location>
</feature>
<dbReference type="PROSITE" id="PS50109">
    <property type="entry name" value="HIS_KIN"/>
    <property type="match status" value="1"/>
</dbReference>
<feature type="chain" id="PRO_5020298070" description="histidine kinase" evidence="9">
    <location>
        <begin position="29"/>
        <end position="488"/>
    </location>
</feature>
<dbReference type="SUPFAM" id="SSF158472">
    <property type="entry name" value="HAMP domain-like"/>
    <property type="match status" value="1"/>
</dbReference>
<dbReference type="GO" id="GO:0016020">
    <property type="term" value="C:membrane"/>
    <property type="evidence" value="ECO:0007669"/>
    <property type="project" value="UniProtKB-SubCell"/>
</dbReference>
<dbReference type="AlphaFoldDB" id="A0A4P2PVI3"/>
<feature type="signal peptide" evidence="9">
    <location>
        <begin position="1"/>
        <end position="28"/>
    </location>
</feature>
<keyword evidence="6 12" id="KW-0418">Kinase</keyword>
<dbReference type="Gene3D" id="1.10.287.130">
    <property type="match status" value="1"/>
</dbReference>
<dbReference type="PRINTS" id="PR00344">
    <property type="entry name" value="BCTRLSENSOR"/>
</dbReference>
<dbReference type="SUPFAM" id="SSF47384">
    <property type="entry name" value="Homodimeric domain of signal transducing histidine kinase"/>
    <property type="match status" value="1"/>
</dbReference>
<dbReference type="EMBL" id="CP012670">
    <property type="protein sequence ID" value="AUX20747.1"/>
    <property type="molecule type" value="Genomic_DNA"/>
</dbReference>
<dbReference type="Pfam" id="PF00672">
    <property type="entry name" value="HAMP"/>
    <property type="match status" value="1"/>
</dbReference>
<dbReference type="PANTHER" id="PTHR43711:SF1">
    <property type="entry name" value="HISTIDINE KINASE 1"/>
    <property type="match status" value="1"/>
</dbReference>
<dbReference type="EC" id="2.7.13.3" evidence="3"/>
<dbReference type="SMART" id="SM00388">
    <property type="entry name" value="HisKA"/>
    <property type="match status" value="1"/>
</dbReference>
<evidence type="ECO:0000256" key="8">
    <source>
        <dbReference type="SAM" id="Phobius"/>
    </source>
</evidence>
<evidence type="ECO:0000313" key="12">
    <source>
        <dbReference type="EMBL" id="AUX20747.1"/>
    </source>
</evidence>
<sequence length="488" mass="53242">MKLKTLAAASTAALAVLSLLTASGLTLSTSTMDREVTRLSDMVREVRSIMELEVHLLIHERESVRAALTQHPEHARARDAARDKLERWLEDLRAAPVTEEDAGALQEAELEVEHYLAVRADQAHTDGQALSPVESSPVTADEADHAYAALEEVLSTKLAEARVARARVDEVKRRSEAVSIGSASMLLLGLLLALWQASKQIYRPLLAIRTAIDRYGAGSHDARAPNGGLDELRAIAVAFNEMAAALAEQRRKQLGVLASVAHDLRNPLTALKLTVDRLKPDRPLPPEERLRPMFARIGQEVARCDRMLTDLIDIARIEGGELELRYEERDARELAREVVELYRPTADSHELRLSLPDEPAPLRCDPLRIGQVLNNLVANAIKYSPSGGAVQVTVAREGAEIAIAVSDRGVGIAPEDHARLFDRYFRAPSSRQVAAGVGLGLWAAQRIAEAHGGRIDVMSAPGEGSTFTLRLPVTESGYCTRAARLQSS</sequence>
<dbReference type="InterPro" id="IPR005467">
    <property type="entry name" value="His_kinase_dom"/>
</dbReference>
<dbReference type="Gene3D" id="3.30.565.10">
    <property type="entry name" value="Histidine kinase-like ATPase, C-terminal domain"/>
    <property type="match status" value="1"/>
</dbReference>
<protein>
    <recommendedName>
        <fullName evidence="3">histidine kinase</fullName>
        <ecNumber evidence="3">2.7.13.3</ecNumber>
    </recommendedName>
</protein>
<gene>
    <name evidence="12" type="primary">cpxA</name>
    <name evidence="12" type="ORF">SOCEGT47_012210</name>
</gene>
<evidence type="ECO:0000256" key="6">
    <source>
        <dbReference type="ARBA" id="ARBA00022777"/>
    </source>
</evidence>
<dbReference type="OrthoDB" id="9770955at2"/>
<proteinExistence type="predicted"/>
<dbReference type="SUPFAM" id="SSF55874">
    <property type="entry name" value="ATPase domain of HSP90 chaperone/DNA topoisomerase II/histidine kinase"/>
    <property type="match status" value="1"/>
</dbReference>
<dbReference type="Gene3D" id="6.10.340.10">
    <property type="match status" value="1"/>
</dbReference>
<evidence type="ECO:0000256" key="7">
    <source>
        <dbReference type="ARBA" id="ARBA00023012"/>
    </source>
</evidence>
<evidence type="ECO:0000259" key="10">
    <source>
        <dbReference type="PROSITE" id="PS50109"/>
    </source>
</evidence>
<dbReference type="InterPro" id="IPR050736">
    <property type="entry name" value="Sensor_HK_Regulatory"/>
</dbReference>
<evidence type="ECO:0000313" key="13">
    <source>
        <dbReference type="Proteomes" id="UP000295781"/>
    </source>
</evidence>
<name>A0A4P2PVI3_SORCE</name>
<reference evidence="12 13" key="1">
    <citation type="submission" date="2015-09" db="EMBL/GenBank/DDBJ databases">
        <title>Sorangium comparison.</title>
        <authorList>
            <person name="Zaburannyi N."/>
            <person name="Bunk B."/>
            <person name="Overmann J."/>
            <person name="Mueller R."/>
        </authorList>
    </citation>
    <scope>NUCLEOTIDE SEQUENCE [LARGE SCALE GENOMIC DNA]</scope>
    <source>
        <strain evidence="12 13">So ceGT47</strain>
    </source>
</reference>
<dbReference type="SMART" id="SM00387">
    <property type="entry name" value="HATPase_c"/>
    <property type="match status" value="1"/>
</dbReference>
<comment type="catalytic activity">
    <reaction evidence="1">
        <text>ATP + protein L-histidine = ADP + protein N-phospho-L-histidine.</text>
        <dbReference type="EC" id="2.7.13.3"/>
    </reaction>
</comment>
<comment type="subcellular location">
    <subcellularLocation>
        <location evidence="2">Membrane</location>
    </subcellularLocation>
</comment>
<dbReference type="SMART" id="SM00304">
    <property type="entry name" value="HAMP"/>
    <property type="match status" value="1"/>
</dbReference>
<dbReference type="PANTHER" id="PTHR43711">
    <property type="entry name" value="TWO-COMPONENT HISTIDINE KINASE"/>
    <property type="match status" value="1"/>
</dbReference>
<evidence type="ECO:0000256" key="4">
    <source>
        <dbReference type="ARBA" id="ARBA00022553"/>
    </source>
</evidence>